<dbReference type="GO" id="GO:0000781">
    <property type="term" value="C:chromosome, telomeric region"/>
    <property type="evidence" value="ECO:0007669"/>
    <property type="project" value="UniProtKB-SubCell"/>
</dbReference>
<protein>
    <recommendedName>
        <fullName evidence="1">Telomerase reverse transcriptase</fullName>
        <ecNumber evidence="1">2.7.7.49</ecNumber>
    </recommendedName>
    <alternativeName>
        <fullName evidence="1">Telomerase catalytic subunit</fullName>
    </alternativeName>
</protein>
<feature type="domain" description="Telomerase reverse transcriptase C-terminal extension" evidence="2">
    <location>
        <begin position="2"/>
        <end position="60"/>
    </location>
</feature>
<sequence length="111" mass="12912">MMILLAKRNCHQIYTDSTLNSAYNVHLNIYQNFLITAMKMYSYLRHLGRSFRRNATFLIGECSISAPHTQLALTGSLAAIDKIITSTWSGLRRRLDMEEEDERSRRKAITW</sequence>
<comment type="similarity">
    <text evidence="1">Belongs to the reverse transcriptase family. Telomerase subfamily.</text>
</comment>
<dbReference type="InterPro" id="IPR003545">
    <property type="entry name" value="Telomerase_RT"/>
</dbReference>
<keyword evidence="1" id="KW-0808">Transferase</keyword>
<dbReference type="PANTHER" id="PTHR12066:SF0">
    <property type="entry name" value="TELOMERASE REVERSE TRANSCRIPTASE"/>
    <property type="match status" value="1"/>
</dbReference>
<keyword evidence="1" id="KW-0460">Magnesium</keyword>
<dbReference type="Proteomes" id="UP000076722">
    <property type="component" value="Unassembled WGS sequence"/>
</dbReference>
<keyword evidence="1" id="KW-0695">RNA-directed DNA polymerase</keyword>
<dbReference type="GO" id="GO:0007004">
    <property type="term" value="P:telomere maintenance via telomerase"/>
    <property type="evidence" value="ECO:0007669"/>
    <property type="project" value="TreeGrafter"/>
</dbReference>
<keyword evidence="1" id="KW-0479">Metal-binding</keyword>
<evidence type="ECO:0000313" key="3">
    <source>
        <dbReference type="EMBL" id="KZS92574.1"/>
    </source>
</evidence>
<dbReference type="GO" id="GO:0070034">
    <property type="term" value="F:telomerase RNA binding"/>
    <property type="evidence" value="ECO:0007669"/>
    <property type="project" value="TreeGrafter"/>
</dbReference>
<name>A0A164TR81_9AGAM</name>
<dbReference type="EMBL" id="KV419410">
    <property type="protein sequence ID" value="KZS92574.1"/>
    <property type="molecule type" value="Genomic_DNA"/>
</dbReference>
<comment type="subcellular location">
    <subcellularLocation>
        <location evidence="1">Nucleus</location>
    </subcellularLocation>
    <subcellularLocation>
        <location evidence="1">Chromosome</location>
        <location evidence="1">Telomere</location>
    </subcellularLocation>
</comment>
<keyword evidence="1" id="KW-0539">Nucleus</keyword>
<gene>
    <name evidence="3" type="ORF">SISNIDRAFT_455801</name>
</gene>
<dbReference type="GO" id="GO:0046872">
    <property type="term" value="F:metal ion binding"/>
    <property type="evidence" value="ECO:0007669"/>
    <property type="project" value="UniProtKB-KW"/>
</dbReference>
<accession>A0A164TR81</accession>
<organism evidence="3 4">
    <name type="scientific">Sistotremastrum niveocremeum HHB9708</name>
    <dbReference type="NCBI Taxonomy" id="1314777"/>
    <lineage>
        <taxon>Eukaryota</taxon>
        <taxon>Fungi</taxon>
        <taxon>Dikarya</taxon>
        <taxon>Basidiomycota</taxon>
        <taxon>Agaricomycotina</taxon>
        <taxon>Agaricomycetes</taxon>
        <taxon>Sistotremastrales</taxon>
        <taxon>Sistotremastraceae</taxon>
        <taxon>Sertulicium</taxon>
        <taxon>Sertulicium niveocremeum</taxon>
    </lineage>
</organism>
<dbReference type="Gene3D" id="1.10.357.90">
    <property type="match status" value="1"/>
</dbReference>
<dbReference type="Pfam" id="PF21399">
    <property type="entry name" value="TERT_C"/>
    <property type="match status" value="1"/>
</dbReference>
<keyword evidence="4" id="KW-1185">Reference proteome</keyword>
<evidence type="ECO:0000256" key="1">
    <source>
        <dbReference type="RuleBase" id="RU365061"/>
    </source>
</evidence>
<dbReference type="OrthoDB" id="3053474at2759"/>
<keyword evidence="1" id="KW-0158">Chromosome</keyword>
<dbReference type="PANTHER" id="PTHR12066">
    <property type="entry name" value="TELOMERASE REVERSE TRANSCRIPTASE"/>
    <property type="match status" value="1"/>
</dbReference>
<dbReference type="GO" id="GO:0003720">
    <property type="term" value="F:telomerase activity"/>
    <property type="evidence" value="ECO:0007669"/>
    <property type="project" value="InterPro"/>
</dbReference>
<comment type="function">
    <text evidence="1">Telomerase is a ribonucleoprotein enzyme essential for the replication of chromosome termini in most eukaryotes. It elongates telomeres. It is a reverse transcriptase that adds simple sequence repeats to chromosome ends by copying a template sequence within the RNA component of the enzyme.</text>
</comment>
<dbReference type="AlphaFoldDB" id="A0A164TR81"/>
<dbReference type="InterPro" id="IPR049139">
    <property type="entry name" value="TERT_C"/>
</dbReference>
<dbReference type="GO" id="GO:0042162">
    <property type="term" value="F:telomeric DNA binding"/>
    <property type="evidence" value="ECO:0007669"/>
    <property type="project" value="TreeGrafter"/>
</dbReference>
<evidence type="ECO:0000259" key="2">
    <source>
        <dbReference type="Pfam" id="PF21399"/>
    </source>
</evidence>
<evidence type="ECO:0000313" key="4">
    <source>
        <dbReference type="Proteomes" id="UP000076722"/>
    </source>
</evidence>
<reference evidence="3 4" key="1">
    <citation type="journal article" date="2016" name="Mol. Biol. Evol.">
        <title>Comparative Genomics of Early-Diverging Mushroom-Forming Fungi Provides Insights into the Origins of Lignocellulose Decay Capabilities.</title>
        <authorList>
            <person name="Nagy L.G."/>
            <person name="Riley R."/>
            <person name="Tritt A."/>
            <person name="Adam C."/>
            <person name="Daum C."/>
            <person name="Floudas D."/>
            <person name="Sun H."/>
            <person name="Yadav J.S."/>
            <person name="Pangilinan J."/>
            <person name="Larsson K.H."/>
            <person name="Matsuura K."/>
            <person name="Barry K."/>
            <person name="Labutti K."/>
            <person name="Kuo R."/>
            <person name="Ohm R.A."/>
            <person name="Bhattacharya S.S."/>
            <person name="Shirouzu T."/>
            <person name="Yoshinaga Y."/>
            <person name="Martin F.M."/>
            <person name="Grigoriev I.V."/>
            <person name="Hibbett D.S."/>
        </authorList>
    </citation>
    <scope>NUCLEOTIDE SEQUENCE [LARGE SCALE GENOMIC DNA]</scope>
    <source>
        <strain evidence="3 4">HHB9708</strain>
    </source>
</reference>
<dbReference type="GO" id="GO:0000333">
    <property type="term" value="C:telomerase catalytic core complex"/>
    <property type="evidence" value="ECO:0007669"/>
    <property type="project" value="TreeGrafter"/>
</dbReference>
<comment type="catalytic activity">
    <reaction evidence="1">
        <text>DNA(n) + a 2'-deoxyribonucleoside 5'-triphosphate = DNA(n+1) + diphosphate</text>
        <dbReference type="Rhea" id="RHEA:22508"/>
        <dbReference type="Rhea" id="RHEA-COMP:17339"/>
        <dbReference type="Rhea" id="RHEA-COMP:17340"/>
        <dbReference type="ChEBI" id="CHEBI:33019"/>
        <dbReference type="ChEBI" id="CHEBI:61560"/>
        <dbReference type="ChEBI" id="CHEBI:173112"/>
        <dbReference type="EC" id="2.7.7.49"/>
    </reaction>
</comment>
<dbReference type="STRING" id="1314777.A0A164TR81"/>
<proteinExistence type="inferred from homology"/>
<dbReference type="EC" id="2.7.7.49" evidence="1"/>
<keyword evidence="1" id="KW-0779">Telomere</keyword>
<keyword evidence="1" id="KW-0548">Nucleotidyltransferase</keyword>